<evidence type="ECO:0000313" key="3">
    <source>
        <dbReference type="EMBL" id="KAA6122964.1"/>
    </source>
</evidence>
<dbReference type="Pfam" id="PF09836">
    <property type="entry name" value="DUF2063"/>
    <property type="match status" value="1"/>
</dbReference>
<protein>
    <submittedName>
        <fullName evidence="3">DUF2063 domain-containing protein</fullName>
    </submittedName>
</protein>
<name>A0A5M8AQC5_9BURK</name>
<dbReference type="AlphaFoldDB" id="A0A5M8AQC5"/>
<reference evidence="3 4" key="1">
    <citation type="submission" date="2019-09" db="EMBL/GenBank/DDBJ databases">
        <title>Isolation of a novel species in the genus Cupriavidus from patients with sepsis using whole genome sequencing.</title>
        <authorList>
            <person name="Kweon O.J."/>
            <person name="Lee M.-K."/>
        </authorList>
    </citation>
    <scope>NUCLEOTIDE SEQUENCE [LARGE SCALE GENOMIC DNA]</scope>
    <source>
        <strain evidence="3 4">MKL-01</strain>
    </source>
</reference>
<gene>
    <name evidence="3" type="ORF">F1599_13690</name>
</gene>
<sequence length="303" mass="32974">MAEIARTSLQQQLALTRHLRDPSRHPSPPGMDPARVRIYRELVTGNLVSLLGGTFPVLVSLLGAEHWRWLVERFLRDHRSHTPRFGEIAAEFVVFVDGLDLESLPAPMRRPFLAELAHYEWVEMALLQSDAQPLGAELFAPIPAPTGAPTGAPMGTPMSAPMGTPMSAPMGTPMGAPALDLPLQLCPLAWPLAYRWPVHRLGPAYRPSQPPALATFLLVRRTADDEVRFSELSPLAWQLLHEIGQSGGSVTADSLLHELGRQCGVPDLPSFVAAGMALLNDMHADGIVAAVRDREDHGLESDA</sequence>
<dbReference type="Proteomes" id="UP000324324">
    <property type="component" value="Unassembled WGS sequence"/>
</dbReference>
<dbReference type="InterPro" id="IPR054098">
    <property type="entry name" value="NGO1945-like_C"/>
</dbReference>
<proteinExistence type="predicted"/>
<dbReference type="Gene3D" id="1.10.150.690">
    <property type="entry name" value="DUF2063"/>
    <property type="match status" value="1"/>
</dbReference>
<evidence type="ECO:0000313" key="4">
    <source>
        <dbReference type="Proteomes" id="UP000324324"/>
    </source>
</evidence>
<dbReference type="InterPro" id="IPR044922">
    <property type="entry name" value="DUF2063_N_sf"/>
</dbReference>
<evidence type="ECO:0000259" key="1">
    <source>
        <dbReference type="Pfam" id="PF09836"/>
    </source>
</evidence>
<comment type="caution">
    <text evidence="3">The sequence shown here is derived from an EMBL/GenBank/DDBJ whole genome shotgun (WGS) entry which is preliminary data.</text>
</comment>
<dbReference type="EMBL" id="VWRN01000035">
    <property type="protein sequence ID" value="KAA6122964.1"/>
    <property type="molecule type" value="Genomic_DNA"/>
</dbReference>
<accession>A0A5M8AQC5</accession>
<dbReference type="Pfam" id="PF22106">
    <property type="entry name" value="NGO1945_C"/>
    <property type="match status" value="1"/>
</dbReference>
<feature type="domain" description="NGO1945-like C-terminal" evidence="2">
    <location>
        <begin position="187"/>
        <end position="283"/>
    </location>
</feature>
<evidence type="ECO:0000259" key="2">
    <source>
        <dbReference type="Pfam" id="PF22106"/>
    </source>
</evidence>
<feature type="domain" description="Putative DNA-binding" evidence="1">
    <location>
        <begin position="10"/>
        <end position="95"/>
    </location>
</feature>
<organism evidence="3 4">
    <name type="scientific">Cupriavidus cauae</name>
    <dbReference type="NCBI Taxonomy" id="2608999"/>
    <lineage>
        <taxon>Bacteria</taxon>
        <taxon>Pseudomonadati</taxon>
        <taxon>Pseudomonadota</taxon>
        <taxon>Betaproteobacteria</taxon>
        <taxon>Burkholderiales</taxon>
        <taxon>Burkholderiaceae</taxon>
        <taxon>Cupriavidus</taxon>
    </lineage>
</organism>
<dbReference type="Gene3D" id="3.90.930.50">
    <property type="match status" value="1"/>
</dbReference>
<dbReference type="InterPro" id="IPR018640">
    <property type="entry name" value="DUF2063"/>
</dbReference>
<dbReference type="RefSeq" id="WP_150083426.1">
    <property type="nucleotide sequence ID" value="NZ_VWRN01000035.1"/>
</dbReference>
<keyword evidence="4" id="KW-1185">Reference proteome</keyword>